<sequence length="86" mass="9192">MDITHCFRIERSNSPPSYVLADSLQALEGPEEDIIDGESWGTIKIPNSSPSPPSTGFLSVTDTDNATVDGSTIDMASSREAILQAH</sequence>
<dbReference type="EMBL" id="OB670907">
    <property type="protein sequence ID" value="CAD7235035.1"/>
    <property type="molecule type" value="Genomic_DNA"/>
</dbReference>
<accession>A0A7R8WV19</accession>
<dbReference type="AlphaFoldDB" id="A0A7R8WV19"/>
<gene>
    <name evidence="1" type="ORF">CTOB1V02_LOCUS12851</name>
</gene>
<name>A0A7R8WV19_9CRUS</name>
<organism evidence="1">
    <name type="scientific">Cyprideis torosa</name>
    <dbReference type="NCBI Taxonomy" id="163714"/>
    <lineage>
        <taxon>Eukaryota</taxon>
        <taxon>Metazoa</taxon>
        <taxon>Ecdysozoa</taxon>
        <taxon>Arthropoda</taxon>
        <taxon>Crustacea</taxon>
        <taxon>Oligostraca</taxon>
        <taxon>Ostracoda</taxon>
        <taxon>Podocopa</taxon>
        <taxon>Podocopida</taxon>
        <taxon>Cytherocopina</taxon>
        <taxon>Cytheroidea</taxon>
        <taxon>Cytherideidae</taxon>
        <taxon>Cyprideis</taxon>
    </lineage>
</organism>
<evidence type="ECO:0000313" key="1">
    <source>
        <dbReference type="EMBL" id="CAD7235035.1"/>
    </source>
</evidence>
<proteinExistence type="predicted"/>
<reference evidence="1" key="1">
    <citation type="submission" date="2020-11" db="EMBL/GenBank/DDBJ databases">
        <authorList>
            <person name="Tran Van P."/>
        </authorList>
    </citation>
    <scope>NUCLEOTIDE SEQUENCE</scope>
</reference>
<protein>
    <submittedName>
        <fullName evidence="1">Uncharacterized protein</fullName>
    </submittedName>
</protein>